<evidence type="ECO:0000313" key="4">
    <source>
        <dbReference type="Proteomes" id="UP000001213"/>
    </source>
</evidence>
<organism evidence="3 4">
    <name type="scientific">Tsukamurella paurometabola (strain ATCC 8368 / DSM 20162 / CCUG 35730 / CIP 100753 / JCM 10117 / KCTC 9821 / NBRC 16120 / NCIMB 702349 / NCTC 13040)</name>
    <name type="common">Corynebacterium paurometabolum</name>
    <dbReference type="NCBI Taxonomy" id="521096"/>
    <lineage>
        <taxon>Bacteria</taxon>
        <taxon>Bacillati</taxon>
        <taxon>Actinomycetota</taxon>
        <taxon>Actinomycetes</taxon>
        <taxon>Mycobacteriales</taxon>
        <taxon>Tsukamurellaceae</taxon>
        <taxon>Tsukamurella</taxon>
    </lineage>
</organism>
<gene>
    <name evidence="3" type="ordered locus">Tpau_4092</name>
</gene>
<reference evidence="4" key="1">
    <citation type="submission" date="2010-03" db="EMBL/GenBank/DDBJ databases">
        <title>The complete chromosome of Tsukamurella paurometabola DSM 20162.</title>
        <authorList>
            <consortium name="US DOE Joint Genome Institute (JGI-PGF)"/>
            <person name="Lucas S."/>
            <person name="Copeland A."/>
            <person name="Lapidus A."/>
            <person name="Glavina del Rio T."/>
            <person name="Dalin E."/>
            <person name="Tice H."/>
            <person name="Bruce D."/>
            <person name="Goodwin L."/>
            <person name="Pitluck S."/>
            <person name="Kyrpides N."/>
            <person name="Mavromatis K."/>
            <person name="Ivanova N."/>
            <person name="Mikhailova N."/>
            <person name="Munk A.C."/>
            <person name="Brettin T."/>
            <person name="Detter J.C."/>
            <person name="Tapia R."/>
            <person name="Han C."/>
            <person name="Larimer F."/>
            <person name="Land M."/>
            <person name="Hauser L."/>
            <person name="Markowitz V."/>
            <person name="Cheng J.-F."/>
            <person name="Hugenholtz P."/>
            <person name="Woyke T."/>
            <person name="Wu D."/>
            <person name="Jando M."/>
            <person name="Brambilla E."/>
            <person name="Klenk H.-P."/>
            <person name="Eisen J.A."/>
        </authorList>
    </citation>
    <scope>NUCLEOTIDE SEQUENCE [LARGE SCALE GENOMIC DNA]</scope>
    <source>
        <strain evidence="4">ATCC 8368 / DSM 20162 / CCUG 35730 / CIP 100753 / JCM 10117 / KCTC 9821 / NBRC 16120 / NCIMB 702349 / NCTC 13040</strain>
    </source>
</reference>
<feature type="region of interest" description="Disordered" evidence="1">
    <location>
        <begin position="1"/>
        <end position="37"/>
    </location>
</feature>
<dbReference type="Proteomes" id="UP000001213">
    <property type="component" value="Chromosome"/>
</dbReference>
<evidence type="ECO:0000313" key="3">
    <source>
        <dbReference type="EMBL" id="ADG80661.1"/>
    </source>
</evidence>
<proteinExistence type="predicted"/>
<feature type="transmembrane region" description="Helical" evidence="2">
    <location>
        <begin position="72"/>
        <end position="94"/>
    </location>
</feature>
<feature type="compositionally biased region" description="Polar residues" evidence="1">
    <location>
        <begin position="1"/>
        <end position="13"/>
    </location>
</feature>
<keyword evidence="2" id="KW-1133">Transmembrane helix</keyword>
<keyword evidence="2" id="KW-0472">Membrane</keyword>
<feature type="transmembrane region" description="Helical" evidence="2">
    <location>
        <begin position="106"/>
        <end position="124"/>
    </location>
</feature>
<feature type="region of interest" description="Disordered" evidence="1">
    <location>
        <begin position="44"/>
        <end position="63"/>
    </location>
</feature>
<feature type="compositionally biased region" description="Basic and acidic residues" evidence="1">
    <location>
        <begin position="309"/>
        <end position="328"/>
    </location>
</feature>
<evidence type="ECO:0000256" key="1">
    <source>
        <dbReference type="SAM" id="MobiDB-lite"/>
    </source>
</evidence>
<dbReference type="eggNOG" id="COG3179">
    <property type="taxonomic scope" value="Bacteria"/>
</dbReference>
<dbReference type="SUPFAM" id="SSF53955">
    <property type="entry name" value="Lysozyme-like"/>
    <property type="match status" value="1"/>
</dbReference>
<feature type="region of interest" description="Disordered" evidence="1">
    <location>
        <begin position="374"/>
        <end position="405"/>
    </location>
</feature>
<feature type="compositionally biased region" description="Low complexity" evidence="1">
    <location>
        <begin position="183"/>
        <end position="206"/>
    </location>
</feature>
<dbReference type="CAZy" id="GH19">
    <property type="family name" value="Glycoside Hydrolase Family 19"/>
</dbReference>
<feature type="compositionally biased region" description="Low complexity" evidence="1">
    <location>
        <begin position="254"/>
        <end position="306"/>
    </location>
</feature>
<dbReference type="Gene3D" id="1.10.530.10">
    <property type="match status" value="1"/>
</dbReference>
<evidence type="ECO:0000256" key="2">
    <source>
        <dbReference type="SAM" id="Phobius"/>
    </source>
</evidence>
<name>D5UNG6_TSUPD</name>
<reference evidence="3 4" key="2">
    <citation type="journal article" date="2011" name="Stand. Genomic Sci.">
        <title>Complete genome sequence of Tsukamurella paurometabola type strain (no. 33).</title>
        <authorList>
            <person name="Munk A.C."/>
            <person name="Lapidus A."/>
            <person name="Lucas S."/>
            <person name="Nolan M."/>
            <person name="Tice H."/>
            <person name="Cheng J.F."/>
            <person name="Del Rio T.G."/>
            <person name="Goodwin L."/>
            <person name="Pitluck S."/>
            <person name="Liolios K."/>
            <person name="Huntemann M."/>
            <person name="Ivanova N."/>
            <person name="Mavromatis K."/>
            <person name="Mikhailova N."/>
            <person name="Pati A."/>
            <person name="Chen A."/>
            <person name="Palaniappan K."/>
            <person name="Tapia R."/>
            <person name="Han C."/>
            <person name="Land M."/>
            <person name="Hauser L."/>
            <person name="Chang Y.J."/>
            <person name="Jeffries C.D."/>
            <person name="Brettin T."/>
            <person name="Yasawong M."/>
            <person name="Brambilla E.M."/>
            <person name="Rohde M."/>
            <person name="Sikorski J."/>
            <person name="Goker M."/>
            <person name="Detter J.C."/>
            <person name="Woyke T."/>
            <person name="Bristow J."/>
            <person name="Eisen J.A."/>
            <person name="Markowitz V."/>
            <person name="Hugenholtz P."/>
            <person name="Kyrpides N.C."/>
            <person name="Klenk H.P."/>
        </authorList>
    </citation>
    <scope>NUCLEOTIDE SEQUENCE [LARGE SCALE GENOMIC DNA]</scope>
    <source>
        <strain evidence="4">ATCC 8368 / DSM 20162 / CCUG 35730 / CIP 100753 / JCM 10117 / KCTC 9821 / NBRC 16120 / NCIMB 702349 / NCTC 13040</strain>
    </source>
</reference>
<protein>
    <recommendedName>
        <fullName evidence="5">Glycoside hydrolase family 19 catalytic domain-containing protein</fullName>
    </recommendedName>
</protein>
<keyword evidence="4" id="KW-1185">Reference proteome</keyword>
<feature type="compositionally biased region" description="Gly residues" evidence="1">
    <location>
        <begin position="390"/>
        <end position="399"/>
    </location>
</feature>
<dbReference type="HOGENOM" id="CLU_463751_0_0_11"/>
<keyword evidence="2" id="KW-0812">Transmembrane</keyword>
<dbReference type="KEGG" id="tpr:Tpau_4092"/>
<dbReference type="STRING" id="521096.Tpau_4092"/>
<dbReference type="InterPro" id="IPR023346">
    <property type="entry name" value="Lysozyme-like_dom_sf"/>
</dbReference>
<feature type="region of interest" description="Disordered" evidence="1">
    <location>
        <begin position="178"/>
        <end position="334"/>
    </location>
</feature>
<sequence>MNTAPIGTPFSSRNEAHVASPSDPSTGRAGDTEQFPVARTGAHAAVEPADAAPTDGPAHAVGSDSGSGISRAGWWAITIAAAVLLILGFLLTFGPARYWTPVPVVFLGYFLISGLIGLVFWKGVRELRDSNPTLHSGDGPASPGARIAAAIGAVGIASALVLLPAGLSDAPANAAPCPDGTNTCGPQPTMGPQPTQGNGGNTTAPQAPNTTVPGYTAPDTPPQQGSGSTPTVQGQVPTMPTGDTPSNGCIFNCGPTQAPQTGQPTAPQNGQNPVTTAPNTPATTPQAPTTTPRLRTPTPETTTSTTSSKARDRDDDQQRSSDEDRDKNSGIPYQAAEIAALAGTYRRKKTSDAVRGGQVVSEYATRTLYTNATAVSKPVQGTPTPTPGPDDGGWTGNPGKGPDSRWRLTAEQVQKIMPNASRKNIDKYLPYLNELVTAIDGWENKKRTAALLAMITVETGSLGSMNELEPPAALGNYFGRGFIQLTGTWSGGPGNYASAQEALGLPLVSNPALAADPRNSVAITAWFWQHNPTLGGVNLNSFADKMTNASDLASVTRGIFGSVDYSELVAKAAETQREAAWTRAMGVL</sequence>
<accession>D5UNG6</accession>
<dbReference type="AlphaFoldDB" id="D5UNG6"/>
<feature type="compositionally biased region" description="Polar residues" evidence="1">
    <location>
        <begin position="222"/>
        <end position="249"/>
    </location>
</feature>
<evidence type="ECO:0008006" key="5">
    <source>
        <dbReference type="Google" id="ProtNLM"/>
    </source>
</evidence>
<dbReference type="EMBL" id="CP001966">
    <property type="protein sequence ID" value="ADG80661.1"/>
    <property type="molecule type" value="Genomic_DNA"/>
</dbReference>